<dbReference type="Gene3D" id="1.25.40.20">
    <property type="entry name" value="Ankyrin repeat-containing domain"/>
    <property type="match status" value="1"/>
</dbReference>
<dbReference type="InterPro" id="IPR016197">
    <property type="entry name" value="Chromo-like_dom_sf"/>
</dbReference>
<organism evidence="5 6">
    <name type="scientific">Fasciola gigantica</name>
    <name type="common">Giant liver fluke</name>
    <dbReference type="NCBI Taxonomy" id="46835"/>
    <lineage>
        <taxon>Eukaryota</taxon>
        <taxon>Metazoa</taxon>
        <taxon>Spiralia</taxon>
        <taxon>Lophotrochozoa</taxon>
        <taxon>Platyhelminthes</taxon>
        <taxon>Trematoda</taxon>
        <taxon>Digenea</taxon>
        <taxon>Plagiorchiida</taxon>
        <taxon>Echinostomata</taxon>
        <taxon>Echinostomatoidea</taxon>
        <taxon>Fasciolidae</taxon>
        <taxon>Fasciola</taxon>
    </lineage>
</organism>
<keyword evidence="2" id="KW-0539">Nucleus</keyword>
<evidence type="ECO:0000259" key="4">
    <source>
        <dbReference type="PROSITE" id="PS50013"/>
    </source>
</evidence>
<reference evidence="5 6" key="1">
    <citation type="submission" date="2019-04" db="EMBL/GenBank/DDBJ databases">
        <title>Annotation for the trematode Fasciola gigantica.</title>
        <authorList>
            <person name="Choi Y.-J."/>
        </authorList>
    </citation>
    <scope>NUCLEOTIDE SEQUENCE [LARGE SCALE GENOMIC DNA]</scope>
    <source>
        <strain evidence="5">Uganda_cow_1</strain>
    </source>
</reference>
<feature type="region of interest" description="Disordered" evidence="3">
    <location>
        <begin position="1"/>
        <end position="21"/>
    </location>
</feature>
<feature type="compositionally biased region" description="Basic residues" evidence="3">
    <location>
        <begin position="11"/>
        <end position="21"/>
    </location>
</feature>
<accession>A0A504YNG2</accession>
<dbReference type="Pfam" id="PF13637">
    <property type="entry name" value="Ank_4"/>
    <property type="match status" value="1"/>
</dbReference>
<dbReference type="InterPro" id="IPR000953">
    <property type="entry name" value="Chromo/chromo_shadow_dom"/>
</dbReference>
<feature type="compositionally biased region" description="Polar residues" evidence="3">
    <location>
        <begin position="220"/>
        <end position="238"/>
    </location>
</feature>
<dbReference type="Pfam" id="PF00385">
    <property type="entry name" value="Chromo"/>
    <property type="match status" value="1"/>
</dbReference>
<feature type="compositionally biased region" description="Polar residues" evidence="3">
    <location>
        <begin position="1"/>
        <end position="10"/>
    </location>
</feature>
<feature type="region of interest" description="Disordered" evidence="3">
    <location>
        <begin position="127"/>
        <end position="175"/>
    </location>
</feature>
<feature type="region of interest" description="Disordered" evidence="3">
    <location>
        <begin position="930"/>
        <end position="980"/>
    </location>
</feature>
<comment type="subcellular location">
    <subcellularLocation>
        <location evidence="1">Nucleus</location>
    </subcellularLocation>
</comment>
<feature type="domain" description="Chromo" evidence="4">
    <location>
        <begin position="56"/>
        <end position="115"/>
    </location>
</feature>
<feature type="compositionally biased region" description="Low complexity" evidence="3">
    <location>
        <begin position="957"/>
        <end position="971"/>
    </location>
</feature>
<dbReference type="InterPro" id="IPR051219">
    <property type="entry name" value="Heterochromatin_chromo-domain"/>
</dbReference>
<dbReference type="OrthoDB" id="1918685at2759"/>
<evidence type="ECO:0000313" key="6">
    <source>
        <dbReference type="Proteomes" id="UP000316759"/>
    </source>
</evidence>
<dbReference type="SMART" id="SM00298">
    <property type="entry name" value="CHROMO"/>
    <property type="match status" value="1"/>
</dbReference>
<proteinExistence type="predicted"/>
<evidence type="ECO:0000256" key="2">
    <source>
        <dbReference type="ARBA" id="ARBA00023242"/>
    </source>
</evidence>
<dbReference type="PROSITE" id="PS00598">
    <property type="entry name" value="CHROMO_1"/>
    <property type="match status" value="1"/>
</dbReference>
<evidence type="ECO:0000256" key="1">
    <source>
        <dbReference type="ARBA" id="ARBA00004123"/>
    </source>
</evidence>
<dbReference type="STRING" id="46835.A0A504YNG2"/>
<dbReference type="SMART" id="SM00248">
    <property type="entry name" value="ANK"/>
    <property type="match status" value="3"/>
</dbReference>
<dbReference type="InterPro" id="IPR023780">
    <property type="entry name" value="Chromo_domain"/>
</dbReference>
<protein>
    <submittedName>
        <fullName evidence="5">Chromobox protein 5</fullName>
    </submittedName>
</protein>
<dbReference type="SUPFAM" id="SSF54160">
    <property type="entry name" value="Chromo domain-like"/>
    <property type="match status" value="1"/>
</dbReference>
<comment type="caution">
    <text evidence="5">The sequence shown here is derived from an EMBL/GenBank/DDBJ whole genome shotgun (WGS) entry which is preliminary data.</text>
</comment>
<feature type="region of interest" description="Disordered" evidence="3">
    <location>
        <begin position="211"/>
        <end position="270"/>
    </location>
</feature>
<dbReference type="AlphaFoldDB" id="A0A504YNG2"/>
<dbReference type="CDD" id="cd00024">
    <property type="entry name" value="CD_CSD"/>
    <property type="match status" value="1"/>
</dbReference>
<evidence type="ECO:0000313" key="5">
    <source>
        <dbReference type="EMBL" id="TPP61929.1"/>
    </source>
</evidence>
<dbReference type="Proteomes" id="UP000316759">
    <property type="component" value="Unassembled WGS sequence"/>
</dbReference>
<gene>
    <name evidence="5" type="ORF">FGIG_02705</name>
</gene>
<feature type="region of interest" description="Disordered" evidence="3">
    <location>
        <begin position="372"/>
        <end position="409"/>
    </location>
</feature>
<dbReference type="SUPFAM" id="SSF48403">
    <property type="entry name" value="Ankyrin repeat"/>
    <property type="match status" value="1"/>
</dbReference>
<evidence type="ECO:0000256" key="3">
    <source>
        <dbReference type="SAM" id="MobiDB-lite"/>
    </source>
</evidence>
<dbReference type="PANTHER" id="PTHR22812">
    <property type="entry name" value="CHROMOBOX PROTEIN"/>
    <property type="match status" value="1"/>
</dbReference>
<name>A0A504YNG2_FASGI</name>
<feature type="compositionally biased region" description="Basic and acidic residues" evidence="3">
    <location>
        <begin position="391"/>
        <end position="406"/>
    </location>
</feature>
<dbReference type="InterPro" id="IPR002110">
    <property type="entry name" value="Ankyrin_rpt"/>
</dbReference>
<dbReference type="Gene3D" id="2.40.50.40">
    <property type="match status" value="1"/>
</dbReference>
<keyword evidence="6" id="KW-1185">Reference proteome</keyword>
<dbReference type="GO" id="GO:0005634">
    <property type="term" value="C:nucleus"/>
    <property type="evidence" value="ECO:0007669"/>
    <property type="project" value="UniProtKB-SubCell"/>
</dbReference>
<dbReference type="PROSITE" id="PS50013">
    <property type="entry name" value="CHROMO_2"/>
    <property type="match status" value="1"/>
</dbReference>
<sequence length="980" mass="107965">MASFGENSMQKHLRTCRRRQKRRMSTRTTALSFTAFQSTRSHSSQGGLTGDSDSVYLVEDILGERIVKGQKFYKVRWQGFPPEADSWEPEENLSNVLEAINLYHRRQTEELANTGTDLTKDFPSVCANSPASVPTPPSTPGCSQTKRLRGGSEERHSHSLVIKRKHGPKSRSSGRYEYVPKHELVALKTKYFDDIRDGKIDLSSNDLYSRVKTRRRMNESQHPNTSTESVHSTSNSVQGDPEPDDVTMDSLNTCSLKHEPTSPASDSIHACGSLSGFQSTVDSTESEQLKPHMTDQIEAALSEPISDMTQCYSIVEFETPHDLPLRSTADCATQSDEQMFDTRSPGVCLPSASSSFHLKVTSVDVALSPINFDDSGKTLNSPSDGNTAEPDNTKEIPLDSSEKHSDAVGPTVSSLRKLVQDYFHLITCTQRANSTERKSDATDAVDLNYGIHSLDDLPRLMDCSPQATIHTHGEFLEAINAQRWSLLCRIFSQQHPKNTQPNQNVCRSEKFFPLCENHTDSESSLDVFVAALKAGCDRPIVLDYLFRAGFDPNELISDDGIQWPILIYAVRLRRLHAVQALLDAGAHPNSVEPGPKHRTALGVAIAAGDVDMAHMLILAGANFYEVETGTTALSLIVKLINAYSSTPVQLSKLPPLSMAEAQDRRRSLDCELPSVPPPSPPSGFEIPSVPKSILFNAVIHSAATAGSNLPVATITVPTMPSTQHSVTHTNNKWHNHSNKEDEAKTLIGLPSVDSLRRLYDLIAVHHARLSVRVTSLVRNWLIRAGLIQVGLVSPCQWIHTHQRSASLKFSWPHPLHWSKSTHSHPVIPILLLVHGRLVPPACYDMWMDDDGPCLIHSVCLDGQIEQKPLGRALFATTLFPLRWDQAHPDVTPTISRPQPHQVGITFQAVVDRFLDRRTCVAAMVVAVTHDHGQPPHNTGNTTLNGRGLLRPPPPARPGLSASSRAALGSPPHVSRQRSVS</sequence>
<dbReference type="EMBL" id="SUNJ01007514">
    <property type="protein sequence ID" value="TPP61929.1"/>
    <property type="molecule type" value="Genomic_DNA"/>
</dbReference>
<dbReference type="InterPro" id="IPR036770">
    <property type="entry name" value="Ankyrin_rpt-contain_sf"/>
</dbReference>
<feature type="compositionally biased region" description="Polar residues" evidence="3">
    <location>
        <begin position="377"/>
        <end position="390"/>
    </location>
</feature>
<feature type="compositionally biased region" description="Polar residues" evidence="3">
    <location>
        <begin position="935"/>
        <end position="944"/>
    </location>
</feature>
<dbReference type="InterPro" id="IPR023779">
    <property type="entry name" value="Chromodomain_CS"/>
</dbReference>